<dbReference type="Gene3D" id="3.40.630.10">
    <property type="entry name" value="Zn peptidases"/>
    <property type="match status" value="1"/>
</dbReference>
<proteinExistence type="predicted"/>
<dbReference type="PANTHER" id="PTHR32494:SF19">
    <property type="entry name" value="ALLANTOATE DEIMINASE-RELATED"/>
    <property type="match status" value="1"/>
</dbReference>
<dbReference type="AlphaFoldDB" id="A0A9D2KNF7"/>
<dbReference type="GO" id="GO:0046872">
    <property type="term" value="F:metal ion binding"/>
    <property type="evidence" value="ECO:0007669"/>
    <property type="project" value="UniProtKB-KW"/>
</dbReference>
<evidence type="ECO:0000313" key="7">
    <source>
        <dbReference type="EMBL" id="HJA72352.1"/>
    </source>
</evidence>
<evidence type="ECO:0000256" key="4">
    <source>
        <dbReference type="ARBA" id="ARBA00022801"/>
    </source>
</evidence>
<organism evidence="7 8">
    <name type="scientific">Candidatus Lachnoclostridium stercoravium</name>
    <dbReference type="NCBI Taxonomy" id="2838633"/>
    <lineage>
        <taxon>Bacteria</taxon>
        <taxon>Bacillati</taxon>
        <taxon>Bacillota</taxon>
        <taxon>Clostridia</taxon>
        <taxon>Lachnospirales</taxon>
        <taxon>Lachnospiraceae</taxon>
    </lineage>
</organism>
<sequence>MVNKDRLFNRLMELGQIGNTEDGVYCMALSPEENEAHAQVKKYMEEAGMTVHMDAAGNLVGRKEGTDPNASVVMTGSHIDTVYGGGMFDGRLGVIGGIEAVQAMTEAGIQTKHPIEVIAYRDEEG</sequence>
<accession>A0A9D2KNF7</accession>
<comment type="subunit">
    <text evidence="2">Homodimer.</text>
</comment>
<dbReference type="Proteomes" id="UP000823900">
    <property type="component" value="Unassembled WGS sequence"/>
</dbReference>
<keyword evidence="4" id="KW-0378">Hydrolase</keyword>
<evidence type="ECO:0000313" key="6">
    <source>
        <dbReference type="EMBL" id="HJA70490.1"/>
    </source>
</evidence>
<dbReference type="Pfam" id="PF01546">
    <property type="entry name" value="Peptidase_M20"/>
    <property type="match status" value="1"/>
</dbReference>
<reference evidence="7" key="1">
    <citation type="journal article" date="2021" name="PeerJ">
        <title>Extensive microbial diversity within the chicken gut microbiome revealed by metagenomics and culture.</title>
        <authorList>
            <person name="Gilroy R."/>
            <person name="Ravi A."/>
            <person name="Getino M."/>
            <person name="Pursley I."/>
            <person name="Horton D.L."/>
            <person name="Alikhan N.F."/>
            <person name="Baker D."/>
            <person name="Gharbi K."/>
            <person name="Hall N."/>
            <person name="Watson M."/>
            <person name="Adriaenssens E.M."/>
            <person name="Foster-Nyarko E."/>
            <person name="Jarju S."/>
            <person name="Secka A."/>
            <person name="Antonio M."/>
            <person name="Oren A."/>
            <person name="Chaudhuri R.R."/>
            <person name="La Ragione R."/>
            <person name="Hildebrand F."/>
            <person name="Pallen M.J."/>
        </authorList>
    </citation>
    <scope>NUCLEOTIDE SEQUENCE</scope>
    <source>
        <strain evidence="7">CHK178-16964</strain>
    </source>
</reference>
<dbReference type="EMBL" id="DWZA01000025">
    <property type="protein sequence ID" value="HJA70490.1"/>
    <property type="molecule type" value="Genomic_DNA"/>
</dbReference>
<keyword evidence="3" id="KW-0479">Metal-binding</keyword>
<dbReference type="EMBL" id="DWZA01000103">
    <property type="protein sequence ID" value="HJA72352.1"/>
    <property type="molecule type" value="Genomic_DNA"/>
</dbReference>
<feature type="non-terminal residue" evidence="7">
    <location>
        <position position="125"/>
    </location>
</feature>
<dbReference type="GO" id="GO:0016813">
    <property type="term" value="F:hydrolase activity, acting on carbon-nitrogen (but not peptide) bonds, in linear amidines"/>
    <property type="evidence" value="ECO:0007669"/>
    <property type="project" value="InterPro"/>
</dbReference>
<protein>
    <submittedName>
        <fullName evidence="7">M20/M25/M40 family metallo-hydrolase</fullName>
    </submittedName>
</protein>
<dbReference type="InterPro" id="IPR002933">
    <property type="entry name" value="Peptidase_M20"/>
</dbReference>
<evidence type="ECO:0000256" key="2">
    <source>
        <dbReference type="ARBA" id="ARBA00011738"/>
    </source>
</evidence>
<evidence type="ECO:0000313" key="8">
    <source>
        <dbReference type="Proteomes" id="UP000823900"/>
    </source>
</evidence>
<name>A0A9D2KNF7_9FIRM</name>
<keyword evidence="5" id="KW-0464">Manganese</keyword>
<comment type="caution">
    <text evidence="7">The sequence shown here is derived from an EMBL/GenBank/DDBJ whole genome shotgun (WGS) entry which is preliminary data.</text>
</comment>
<evidence type="ECO:0000256" key="1">
    <source>
        <dbReference type="ARBA" id="ARBA00001936"/>
    </source>
</evidence>
<gene>
    <name evidence="6" type="ORF">IAA07_02780</name>
    <name evidence="7" type="ORF">IAA07_12410</name>
</gene>
<comment type="cofactor">
    <cofactor evidence="1">
        <name>Mn(2+)</name>
        <dbReference type="ChEBI" id="CHEBI:29035"/>
    </cofactor>
</comment>
<reference evidence="7" key="2">
    <citation type="submission" date="2021-04" db="EMBL/GenBank/DDBJ databases">
        <authorList>
            <person name="Gilroy R."/>
        </authorList>
    </citation>
    <scope>NUCLEOTIDE SEQUENCE</scope>
    <source>
        <strain evidence="7">CHK178-16964</strain>
    </source>
</reference>
<evidence type="ECO:0000256" key="3">
    <source>
        <dbReference type="ARBA" id="ARBA00022723"/>
    </source>
</evidence>
<dbReference type="SUPFAM" id="SSF53187">
    <property type="entry name" value="Zn-dependent exopeptidases"/>
    <property type="match status" value="1"/>
</dbReference>
<dbReference type="PANTHER" id="PTHR32494">
    <property type="entry name" value="ALLANTOATE DEIMINASE-RELATED"/>
    <property type="match status" value="1"/>
</dbReference>
<evidence type="ECO:0000256" key="5">
    <source>
        <dbReference type="ARBA" id="ARBA00023211"/>
    </source>
</evidence>
<dbReference type="InterPro" id="IPR010158">
    <property type="entry name" value="Amidase_Cbmase"/>
</dbReference>